<name>A0A914LT50_MELIC</name>
<dbReference type="AlphaFoldDB" id="A0A914LT50"/>
<keyword evidence="1" id="KW-1185">Reference proteome</keyword>
<protein>
    <submittedName>
        <fullName evidence="2">Ovule protein</fullName>
    </submittedName>
</protein>
<reference evidence="2" key="1">
    <citation type="submission" date="2022-11" db="UniProtKB">
        <authorList>
            <consortium name="WormBaseParasite"/>
        </authorList>
    </citation>
    <scope>IDENTIFICATION</scope>
</reference>
<evidence type="ECO:0000313" key="1">
    <source>
        <dbReference type="Proteomes" id="UP000887563"/>
    </source>
</evidence>
<dbReference type="Proteomes" id="UP000887563">
    <property type="component" value="Unplaced"/>
</dbReference>
<evidence type="ECO:0000313" key="2">
    <source>
        <dbReference type="WBParaSite" id="Minc3s00775g17183"/>
    </source>
</evidence>
<dbReference type="WBParaSite" id="Minc3s00775g17183">
    <property type="protein sequence ID" value="Minc3s00775g17183"/>
    <property type="gene ID" value="Minc3s00775g17183"/>
</dbReference>
<sequence length="66" mass="7803">MNSPLHWLLKRQTCFRLCLFSSRLSNPESIIISMRLQYQKNVKNEKKILHFSPTKIFLGYSIEAGF</sequence>
<organism evidence="1 2">
    <name type="scientific">Meloidogyne incognita</name>
    <name type="common">Southern root-knot nematode worm</name>
    <name type="synonym">Oxyuris incognita</name>
    <dbReference type="NCBI Taxonomy" id="6306"/>
    <lineage>
        <taxon>Eukaryota</taxon>
        <taxon>Metazoa</taxon>
        <taxon>Ecdysozoa</taxon>
        <taxon>Nematoda</taxon>
        <taxon>Chromadorea</taxon>
        <taxon>Rhabditida</taxon>
        <taxon>Tylenchina</taxon>
        <taxon>Tylenchomorpha</taxon>
        <taxon>Tylenchoidea</taxon>
        <taxon>Meloidogynidae</taxon>
        <taxon>Meloidogyninae</taxon>
        <taxon>Meloidogyne</taxon>
        <taxon>Meloidogyne incognita group</taxon>
    </lineage>
</organism>
<accession>A0A914LT50</accession>
<proteinExistence type="predicted"/>